<sequence>MKVLRNFSPMGLATLAAGLVAVLFLVIVVADSDEDEGSSALDNGLGKHINWHRLDDGLAAAKEQAKPLMLIIHKSWCGACKSLKPKFSESQKISKLSKKFIMVNTMDDDEPPMDIYKPDGGYVPRILFFDPEGELYKDVVNEEGNPEYMYYYYDELSIVGSMEKVVDLIAASSENLLNSDDTDRKPDKSEL</sequence>
<dbReference type="PROSITE" id="PS00194">
    <property type="entry name" value="THIOREDOXIN_1"/>
    <property type="match status" value="1"/>
</dbReference>
<dbReference type="Gene3D" id="3.40.30.10">
    <property type="entry name" value="Glutaredoxin"/>
    <property type="match status" value="1"/>
</dbReference>
<dbReference type="SUPFAM" id="SSF52833">
    <property type="entry name" value="Thioredoxin-like"/>
    <property type="match status" value="1"/>
</dbReference>
<evidence type="ECO:0000259" key="2">
    <source>
        <dbReference type="PROSITE" id="PS51352"/>
    </source>
</evidence>
<accession>A0ABP1QJR6</accession>
<dbReference type="Proteomes" id="UP001642540">
    <property type="component" value="Unassembled WGS sequence"/>
</dbReference>
<evidence type="ECO:0000313" key="3">
    <source>
        <dbReference type="EMBL" id="CAL8103475.1"/>
    </source>
</evidence>
<feature type="domain" description="Thioredoxin" evidence="2">
    <location>
        <begin position="34"/>
        <end position="174"/>
    </location>
</feature>
<name>A0ABP1QJR6_9HEXA</name>
<dbReference type="InterPro" id="IPR017937">
    <property type="entry name" value="Thioredoxin_CS"/>
</dbReference>
<dbReference type="InterPro" id="IPR036249">
    <property type="entry name" value="Thioredoxin-like_sf"/>
</dbReference>
<reference evidence="3 4" key="1">
    <citation type="submission" date="2024-08" db="EMBL/GenBank/DDBJ databases">
        <authorList>
            <person name="Cucini C."/>
            <person name="Frati F."/>
        </authorList>
    </citation>
    <scope>NUCLEOTIDE SEQUENCE [LARGE SCALE GENOMIC DNA]</scope>
</reference>
<comment type="caution">
    <text evidence="3">The sequence shown here is derived from an EMBL/GenBank/DDBJ whole genome shotgun (WGS) entry which is preliminary data.</text>
</comment>
<proteinExistence type="predicted"/>
<organism evidence="3 4">
    <name type="scientific">Orchesella dallaii</name>
    <dbReference type="NCBI Taxonomy" id="48710"/>
    <lineage>
        <taxon>Eukaryota</taxon>
        <taxon>Metazoa</taxon>
        <taxon>Ecdysozoa</taxon>
        <taxon>Arthropoda</taxon>
        <taxon>Hexapoda</taxon>
        <taxon>Collembola</taxon>
        <taxon>Entomobryomorpha</taxon>
        <taxon>Entomobryoidea</taxon>
        <taxon>Orchesellidae</taxon>
        <taxon>Orchesellinae</taxon>
        <taxon>Orchesella</taxon>
    </lineage>
</organism>
<dbReference type="InterPro" id="IPR013766">
    <property type="entry name" value="Thioredoxin_domain"/>
</dbReference>
<keyword evidence="4" id="KW-1185">Reference proteome</keyword>
<gene>
    <name evidence="3" type="ORF">ODALV1_LOCUS11460</name>
</gene>
<dbReference type="PANTHER" id="PTHR15337">
    <property type="entry name" value="ANTERIOR GRADIENT PROTEIN-RELATED"/>
    <property type="match status" value="1"/>
</dbReference>
<evidence type="ECO:0000313" key="4">
    <source>
        <dbReference type="Proteomes" id="UP001642540"/>
    </source>
</evidence>
<dbReference type="PROSITE" id="PS51352">
    <property type="entry name" value="THIOREDOXIN_2"/>
    <property type="match status" value="1"/>
</dbReference>
<dbReference type="Pfam" id="PF13899">
    <property type="entry name" value="Thioredoxin_7"/>
    <property type="match status" value="1"/>
</dbReference>
<dbReference type="InterPro" id="IPR051099">
    <property type="entry name" value="AGR/TXD"/>
</dbReference>
<protein>
    <recommendedName>
        <fullName evidence="2">Thioredoxin domain-containing protein</fullName>
    </recommendedName>
</protein>
<dbReference type="EMBL" id="CAXLJM020000034">
    <property type="protein sequence ID" value="CAL8103475.1"/>
    <property type="molecule type" value="Genomic_DNA"/>
</dbReference>
<evidence type="ECO:0000256" key="1">
    <source>
        <dbReference type="ARBA" id="ARBA00022729"/>
    </source>
</evidence>
<dbReference type="PANTHER" id="PTHR15337:SF11">
    <property type="entry name" value="THIOREDOXIN DOMAIN-CONTAINING PROTEIN"/>
    <property type="match status" value="1"/>
</dbReference>
<keyword evidence="1" id="KW-0732">Signal</keyword>